<dbReference type="Gene3D" id="3.40.1670.10">
    <property type="entry name" value="UbiD C-terminal domain-like"/>
    <property type="match status" value="1"/>
</dbReference>
<dbReference type="PANTHER" id="PTHR30108">
    <property type="entry name" value="3-OCTAPRENYL-4-HYDROXYBENZOATE CARBOXY-LYASE-RELATED"/>
    <property type="match status" value="1"/>
</dbReference>
<evidence type="ECO:0000259" key="4">
    <source>
        <dbReference type="Pfam" id="PF20696"/>
    </source>
</evidence>
<evidence type="ECO:0000259" key="2">
    <source>
        <dbReference type="Pfam" id="PF01977"/>
    </source>
</evidence>
<dbReference type="SUPFAM" id="SSF50475">
    <property type="entry name" value="FMN-binding split barrel"/>
    <property type="match status" value="1"/>
</dbReference>
<dbReference type="RefSeq" id="WP_207324572.1">
    <property type="nucleotide sequence ID" value="NZ_CP071504.1"/>
</dbReference>
<sequence length="555" mass="61449">MPDAAFKRRKLKINTKKIPKSYREYLERLAKLGEVVAIDDEVDWYLEMGAILRHACETHSPMPLFNKVKDAPGFRAAEMGPTVSADPDKPWQRLAIMLGLPEDTKLLEIQDAFIEAIGGEPYDPKLVPASEAPCKQNKWLGDEVDLTKIPAPILHDGDGGRYFQTAGAIMVRTPPGQEVPPDSYTVDPKSWTNWSFSRAMIAGSRPQANTPPTPNPDPRPGSVPWVPGPHYSKNEVVGLWLPFQHNGMIYNMWKDKGKDCPFVIALGVPPAVTMLLSAAPPAWHDEYLYASSFLGQGLEMVKAETCDILVPAECEIIIEGVVSIGESVVEGPFGEFPGYLSNESGLEPLAKIHCITFRDQAILPICIPGIPIDSTLMLGCFSLSATARLFFERSGLPVIDCFSPFEASSHWLVIRVRDDWHKLTGMTVKGFIDALAEVFWTHHIGKTTAKLIVVGEDIPPDDIDKVAWALATRNNPVEGVFHYPQYDSDGTGLQIYLDVATKLRGRGGLVAYSCLQIQQQVNQPLEQVLSFATNYPLPLQQKILEKWHQWGFGPG</sequence>
<evidence type="ECO:0000313" key="5">
    <source>
        <dbReference type="EMBL" id="QSX29402.1"/>
    </source>
</evidence>
<name>A0A975AKI8_9GAMM</name>
<reference evidence="5 6" key="1">
    <citation type="submission" date="2021-03" db="EMBL/GenBank/DDBJ databases">
        <title>Novel species identification of genus Shewanella.</title>
        <authorList>
            <person name="Liu G."/>
            <person name="Zhang Q."/>
        </authorList>
    </citation>
    <scope>NUCLEOTIDE SEQUENCE [LARGE SCALE GENOMIC DNA]</scope>
    <source>
        <strain evidence="5 6">FJAT-53726</strain>
    </source>
</reference>
<dbReference type="InterPro" id="IPR049383">
    <property type="entry name" value="UbiD-like_N"/>
</dbReference>
<dbReference type="SUPFAM" id="SSF143968">
    <property type="entry name" value="UbiD C-terminal domain-like"/>
    <property type="match status" value="1"/>
</dbReference>
<dbReference type="InterPro" id="IPR002830">
    <property type="entry name" value="UbiD"/>
</dbReference>
<gene>
    <name evidence="5" type="ORF">JYB88_14495</name>
</gene>
<dbReference type="PANTHER" id="PTHR30108:SF17">
    <property type="entry name" value="FERULIC ACID DECARBOXYLASE 1"/>
    <property type="match status" value="1"/>
</dbReference>
<dbReference type="Pfam" id="PF20696">
    <property type="entry name" value="UbiD_C"/>
    <property type="match status" value="1"/>
</dbReference>
<dbReference type="EMBL" id="CP071504">
    <property type="protein sequence ID" value="QSX29402.1"/>
    <property type="molecule type" value="Genomic_DNA"/>
</dbReference>
<dbReference type="KEGG" id="scyp:JYB88_14495"/>
<dbReference type="InterPro" id="IPR048304">
    <property type="entry name" value="UbiD_Rift_dom"/>
</dbReference>
<organism evidence="5 6">
    <name type="scientific">Shewanella cyperi</name>
    <dbReference type="NCBI Taxonomy" id="2814292"/>
    <lineage>
        <taxon>Bacteria</taxon>
        <taxon>Pseudomonadati</taxon>
        <taxon>Pseudomonadota</taxon>
        <taxon>Gammaproteobacteria</taxon>
        <taxon>Alteromonadales</taxon>
        <taxon>Shewanellaceae</taxon>
        <taxon>Shewanella</taxon>
    </lineage>
</organism>
<feature type="region of interest" description="Disordered" evidence="1">
    <location>
        <begin position="204"/>
        <end position="223"/>
    </location>
</feature>
<proteinExistence type="predicted"/>
<feature type="domain" description="3-octaprenyl-4-hydroxybenzoate carboxy-lyase-like Rift-related" evidence="2">
    <location>
        <begin position="127"/>
        <end position="371"/>
    </location>
</feature>
<evidence type="ECO:0000256" key="1">
    <source>
        <dbReference type="SAM" id="MobiDB-lite"/>
    </source>
</evidence>
<dbReference type="Gene3D" id="1.20.5.4570">
    <property type="match status" value="1"/>
</dbReference>
<protein>
    <submittedName>
        <fullName evidence="5">UbiD family decarboxylase</fullName>
    </submittedName>
</protein>
<dbReference type="GO" id="GO:0033494">
    <property type="term" value="P:ferulate metabolic process"/>
    <property type="evidence" value="ECO:0007669"/>
    <property type="project" value="TreeGrafter"/>
</dbReference>
<keyword evidence="6" id="KW-1185">Reference proteome</keyword>
<dbReference type="GO" id="GO:0016831">
    <property type="term" value="F:carboxy-lyase activity"/>
    <property type="evidence" value="ECO:0007669"/>
    <property type="project" value="InterPro"/>
</dbReference>
<dbReference type="InterPro" id="IPR049381">
    <property type="entry name" value="UbiD-like_C"/>
</dbReference>
<feature type="domain" description="3-octaprenyl-4-hydroxybenzoate carboxy-lyase-like N-terminal" evidence="3">
    <location>
        <begin position="26"/>
        <end position="112"/>
    </location>
</feature>
<dbReference type="Pfam" id="PF20695">
    <property type="entry name" value="UbiD_N"/>
    <property type="match status" value="1"/>
</dbReference>
<dbReference type="Pfam" id="PF01977">
    <property type="entry name" value="UbiD"/>
    <property type="match status" value="1"/>
</dbReference>
<accession>A0A975AKI8</accession>
<dbReference type="AlphaFoldDB" id="A0A975AKI8"/>
<dbReference type="GO" id="GO:0005737">
    <property type="term" value="C:cytoplasm"/>
    <property type="evidence" value="ECO:0007669"/>
    <property type="project" value="TreeGrafter"/>
</dbReference>
<evidence type="ECO:0000259" key="3">
    <source>
        <dbReference type="Pfam" id="PF20695"/>
    </source>
</evidence>
<evidence type="ECO:0000313" key="6">
    <source>
        <dbReference type="Proteomes" id="UP000663281"/>
    </source>
</evidence>
<dbReference type="Proteomes" id="UP000663281">
    <property type="component" value="Chromosome"/>
</dbReference>
<dbReference type="GO" id="GO:0046281">
    <property type="term" value="P:cinnamic acid catabolic process"/>
    <property type="evidence" value="ECO:0007669"/>
    <property type="project" value="TreeGrafter"/>
</dbReference>
<feature type="domain" description="3-octaprenyl-4-hydroxybenzoate carboxy-lyase-like C-terminal" evidence="4">
    <location>
        <begin position="378"/>
        <end position="489"/>
    </location>
</feature>
<feature type="compositionally biased region" description="Pro residues" evidence="1">
    <location>
        <begin position="209"/>
        <end position="221"/>
    </location>
</feature>